<dbReference type="InterPro" id="IPR019752">
    <property type="entry name" value="Pyrv/ketoisovalerate_OxRed_cat"/>
</dbReference>
<dbReference type="CDD" id="cd07034">
    <property type="entry name" value="TPP_PYR_PFOR_IOR-alpha_like"/>
    <property type="match status" value="1"/>
</dbReference>
<accession>A0ABZ0IBB7</accession>
<reference evidence="4 5" key="1">
    <citation type="submission" date="2023-10" db="EMBL/GenBank/DDBJ databases">
        <title>Two novel species belonging to the OM43/NOR5 clade.</title>
        <authorList>
            <person name="Park M."/>
        </authorList>
    </citation>
    <scope>NUCLEOTIDE SEQUENCE [LARGE SCALE GENOMIC DNA]</scope>
    <source>
        <strain evidence="4 5">IMCC45268</strain>
    </source>
</reference>
<dbReference type="Pfam" id="PF20169">
    <property type="entry name" value="DUF6537"/>
    <property type="match status" value="1"/>
</dbReference>
<dbReference type="PANTHER" id="PTHR48084">
    <property type="entry name" value="2-OXOGLUTARATE OXIDOREDUCTASE SUBUNIT KORB-RELATED"/>
    <property type="match status" value="1"/>
</dbReference>
<dbReference type="InterPro" id="IPR002880">
    <property type="entry name" value="Pyrv_Fd/Flavodoxin_OxRdtase_N"/>
</dbReference>
<keyword evidence="1" id="KW-0560">Oxidoreductase</keyword>
<dbReference type="SUPFAM" id="SSF52518">
    <property type="entry name" value="Thiamin diphosphate-binding fold (THDP-binding)"/>
    <property type="match status" value="2"/>
</dbReference>
<dbReference type="Proteomes" id="UP001626549">
    <property type="component" value="Chromosome"/>
</dbReference>
<sequence>MANQTVHGSKKLRQDVSLDDKYALDVDRAYMTGIEALVRLPMLQHQRDRHRGLNTAAFVSGYRGSPLGGVDQAFWKARRWLEPHNVHFQPGINEELAATAVWGSQQTNLFSGARYDGVFSMWYGKGPGVDRSMDVFKHANAAGTSKFGGVLAVAGDDHACKSSTLPHQSEHDFIAASIPVLSPSNVQEVLDLGVYGWELSRYSGCWVALKAITENMDSAISADLDASRIQVVIPEGFELPEGGVHARWPDQPMEQEERLNRYKIYAAREFARVNGLNKVVLDSPKARFGIITSGKAYLDVMQALDDMGISAAVAAEIGLRVYKVGMPWPLEPQATHDFADGLEEILVVEEKRSIIEDQLTGQLYNYPVAARPRVIGEFDETGKDLLPNLGELTPAKVALAVASRIKRFYHSTVMDERIRWIESKELSLARPAEVAERVPHFCSGCPHNTSTQLPDGSRAMGGIGCHYMATWMPDRPTLTFTQMGGEGVTWIGQAPFTDTDHVFQNLGDGTYFHSGILAVRAAVASGVNITYKILYNDAVAMTGGQPIDGSLSVPDLLKQLHGEGVQRIALVSDEPAQWRGHLPAVGGLSLHHRDEMDALQRELREVPGATVIVYQQTCAAEKRRRRKKGSIEDPAKRLFINDAVCEGCGDCSVKSNCLSIVPKETELGRKRQIDQSACNKDYSCNRGFCPSFVTVTGGGLRKPSRVDTTQMMFDPLPEPQLPDLNDRPWNTVVTGVGGTGVLTITSLVAMAAHIEGKGCATMNQTGLAQKFGAVVSHVRVANDQDDIMAVRIPAGEADLLLGCDLVVTTTYEAMGKVAHGRTHAVVNDAEVPTASFILNPDARFPTDTMKQRVLEEVGDVDCHFLDSSRIATALMGDTIASNLFLLGYAWQRGLVPVAAASLERAIELNGVAVEFNKQAFVYGRRYANRPEQVLALLPEKTALAQLSTAELIEDRAARLVDYQDAGYAQRYRDILKAVQSVDQCCESENSLTATAAKSLYKLMAYKDEYEVARLYSDPAFLAKVAAKFEGDYTLRFNMAPPLLSKRDPHSGELQKTEFGPWMLTAFRFLAPLRRFRGTALDVFGYTAERRQERQDIKDYESLIVSLNSHIANAKGNSEYELLRELLALPQQLRGFGHVKDRNRDQLALRQSTLLTRLEGQEDIVQIVEAA</sequence>
<dbReference type="EMBL" id="CP136865">
    <property type="protein sequence ID" value="WOJ96408.1"/>
    <property type="molecule type" value="Genomic_DNA"/>
</dbReference>
<protein>
    <submittedName>
        <fullName evidence="4">Indolepyruvate ferredoxin oxidoreductase family protein</fullName>
    </submittedName>
</protein>
<dbReference type="InterPro" id="IPR009014">
    <property type="entry name" value="Transketo_C/PFOR_II"/>
</dbReference>
<dbReference type="NCBIfam" id="NF009589">
    <property type="entry name" value="PRK13030.1"/>
    <property type="match status" value="1"/>
</dbReference>
<feature type="domain" description="DUF6537" evidence="3">
    <location>
        <begin position="949"/>
        <end position="1150"/>
    </location>
</feature>
<dbReference type="InterPro" id="IPR002869">
    <property type="entry name" value="Pyrv_flavodox_OxRed_cen"/>
</dbReference>
<organism evidence="4 5">
    <name type="scientific">Congregibacter brevis</name>
    <dbReference type="NCBI Taxonomy" id="3081201"/>
    <lineage>
        <taxon>Bacteria</taxon>
        <taxon>Pseudomonadati</taxon>
        <taxon>Pseudomonadota</taxon>
        <taxon>Gammaproteobacteria</taxon>
        <taxon>Cellvibrionales</taxon>
        <taxon>Halieaceae</taxon>
        <taxon>Congregibacter</taxon>
    </lineage>
</organism>
<name>A0ABZ0IBB7_9GAMM</name>
<dbReference type="SUPFAM" id="SSF52922">
    <property type="entry name" value="TK C-terminal domain-like"/>
    <property type="match status" value="1"/>
</dbReference>
<evidence type="ECO:0000313" key="5">
    <source>
        <dbReference type="Proteomes" id="UP001626549"/>
    </source>
</evidence>
<evidence type="ECO:0000256" key="1">
    <source>
        <dbReference type="ARBA" id="ARBA00023002"/>
    </source>
</evidence>
<dbReference type="PANTHER" id="PTHR48084:SF3">
    <property type="entry name" value="SUBUNIT OF PYRUVATE:FLAVODOXIN OXIDOREDUCTASE"/>
    <property type="match status" value="1"/>
</dbReference>
<dbReference type="Pfam" id="PF01558">
    <property type="entry name" value="POR"/>
    <property type="match status" value="1"/>
</dbReference>
<dbReference type="CDD" id="cd02008">
    <property type="entry name" value="TPP_IOR_alpha"/>
    <property type="match status" value="1"/>
</dbReference>
<proteinExistence type="predicted"/>
<keyword evidence="5" id="KW-1185">Reference proteome</keyword>
<dbReference type="NCBIfam" id="NF009588">
    <property type="entry name" value="PRK13029.1"/>
    <property type="match status" value="1"/>
</dbReference>
<gene>
    <name evidence="4" type="ORF">R0137_14300</name>
</gene>
<dbReference type="SUPFAM" id="SSF53323">
    <property type="entry name" value="Pyruvate-ferredoxin oxidoreductase, PFOR, domain III"/>
    <property type="match status" value="1"/>
</dbReference>
<evidence type="ECO:0000259" key="3">
    <source>
        <dbReference type="Pfam" id="PF20169"/>
    </source>
</evidence>
<feature type="domain" description="Pyruvate/ketoisovalerate oxidoreductase catalytic" evidence="2">
    <location>
        <begin position="737"/>
        <end position="924"/>
    </location>
</feature>
<dbReference type="InterPro" id="IPR051457">
    <property type="entry name" value="2-oxoacid:Fd_oxidoreductase"/>
</dbReference>
<evidence type="ECO:0000313" key="4">
    <source>
        <dbReference type="EMBL" id="WOJ96408.1"/>
    </source>
</evidence>
<evidence type="ECO:0000259" key="2">
    <source>
        <dbReference type="Pfam" id="PF01558"/>
    </source>
</evidence>
<dbReference type="InterPro" id="IPR029061">
    <property type="entry name" value="THDP-binding"/>
</dbReference>
<dbReference type="Gene3D" id="3.40.50.970">
    <property type="match status" value="1"/>
</dbReference>
<dbReference type="InterPro" id="IPR046667">
    <property type="entry name" value="DUF6537"/>
</dbReference>
<dbReference type="RefSeq" id="WP_407327088.1">
    <property type="nucleotide sequence ID" value="NZ_CP136865.1"/>
</dbReference>
<dbReference type="Gene3D" id="3.40.920.10">
    <property type="entry name" value="Pyruvate-ferredoxin oxidoreductase, PFOR, domain III"/>
    <property type="match status" value="1"/>
</dbReference>